<evidence type="ECO:0000256" key="2">
    <source>
        <dbReference type="SAM" id="Phobius"/>
    </source>
</evidence>
<organism evidence="3 4">
    <name type="scientific">Ralstonia edaphi</name>
    <dbReference type="NCBI Taxonomy" id="3058599"/>
    <lineage>
        <taxon>Bacteria</taxon>
        <taxon>Pseudomonadati</taxon>
        <taxon>Pseudomonadota</taxon>
        <taxon>Betaproteobacteria</taxon>
        <taxon>Burkholderiales</taxon>
        <taxon>Burkholderiaceae</taxon>
        <taxon>Ralstonia</taxon>
    </lineage>
</organism>
<dbReference type="AlphaFoldDB" id="A0AB72WW72"/>
<gene>
    <name evidence="3" type="ORF">R16034_00201</name>
</gene>
<sequence>MLWWIYPRWESFDVDCTSLVVRHRQMKGTLRYNPRMPRATASLSLRAMLLLTIVLMQLLSPLLHGHLGTPKQSGLHVHTALPAAVDSHFAPISFTHRPSAETSATTDLHGLALTSPEPFEVDVEPAMGPADLAAFLWAAAAAGVSALTFLLLAALARAAALRPAYRPTPVRARWRDRINRPPPSQAPPLQS</sequence>
<keyword evidence="2" id="KW-0472">Membrane</keyword>
<feature type="region of interest" description="Disordered" evidence="1">
    <location>
        <begin position="172"/>
        <end position="191"/>
    </location>
</feature>
<name>A0AB72WW72_9RALS</name>
<comment type="caution">
    <text evidence="3">The sequence shown here is derived from an EMBL/GenBank/DDBJ whole genome shotgun (WGS) entry which is preliminary data.</text>
</comment>
<dbReference type="Proteomes" id="UP001189225">
    <property type="component" value="Unassembled WGS sequence"/>
</dbReference>
<feature type="transmembrane region" description="Helical" evidence="2">
    <location>
        <begin position="134"/>
        <end position="156"/>
    </location>
</feature>
<feature type="compositionally biased region" description="Pro residues" evidence="1">
    <location>
        <begin position="180"/>
        <end position="191"/>
    </location>
</feature>
<reference evidence="3 4" key="1">
    <citation type="submission" date="2023-07" db="EMBL/GenBank/DDBJ databases">
        <authorList>
            <person name="Peeters C."/>
        </authorList>
    </citation>
    <scope>NUCLEOTIDE SEQUENCE [LARGE SCALE GENOMIC DNA]</scope>
    <source>
        <strain evidence="3 4">R-16034</strain>
    </source>
</reference>
<evidence type="ECO:0000256" key="1">
    <source>
        <dbReference type="SAM" id="MobiDB-lite"/>
    </source>
</evidence>
<evidence type="ECO:0000313" key="4">
    <source>
        <dbReference type="Proteomes" id="UP001189225"/>
    </source>
</evidence>
<dbReference type="EMBL" id="CATWHI010000001">
    <property type="protein sequence ID" value="CAJ0735565.1"/>
    <property type="molecule type" value="Genomic_DNA"/>
</dbReference>
<feature type="transmembrane region" description="Helical" evidence="2">
    <location>
        <begin position="43"/>
        <end position="63"/>
    </location>
</feature>
<keyword evidence="2" id="KW-1133">Transmembrane helix</keyword>
<accession>A0AB72WW72</accession>
<evidence type="ECO:0008006" key="5">
    <source>
        <dbReference type="Google" id="ProtNLM"/>
    </source>
</evidence>
<protein>
    <recommendedName>
        <fullName evidence="5">Transmembrane protein</fullName>
    </recommendedName>
</protein>
<keyword evidence="4" id="KW-1185">Reference proteome</keyword>
<keyword evidence="2" id="KW-0812">Transmembrane</keyword>
<dbReference type="RefSeq" id="WP_316891157.1">
    <property type="nucleotide sequence ID" value="NZ_CATWAR010000004.1"/>
</dbReference>
<evidence type="ECO:0000313" key="3">
    <source>
        <dbReference type="EMBL" id="CAJ0735565.1"/>
    </source>
</evidence>
<proteinExistence type="predicted"/>